<comment type="caution">
    <text evidence="1">The sequence shown here is derived from an EMBL/GenBank/DDBJ whole genome shotgun (WGS) entry which is preliminary data.</text>
</comment>
<gene>
    <name evidence="1" type="ORF">RF11_02756</name>
</gene>
<dbReference type="EMBL" id="JWZT01003910">
    <property type="protein sequence ID" value="KII65336.1"/>
    <property type="molecule type" value="Genomic_DNA"/>
</dbReference>
<accession>A0A0C2MDV7</accession>
<sequence length="106" mass="12264">MPGQTHGRTHKLKIIALTKNNRLMTPTESGCSLSEHITKRFDNEKRFNHKVLCSLLASKPVEKLRKYRIESVLIPREQILGSVLDTSSYKDFKPHLNLKTCFCLRK</sequence>
<reference evidence="1 2" key="1">
    <citation type="journal article" date="2014" name="Genome Biol. Evol.">
        <title>The genome of the myxosporean Thelohanellus kitauei shows adaptations to nutrient acquisition within its fish host.</title>
        <authorList>
            <person name="Yang Y."/>
            <person name="Xiong J."/>
            <person name="Zhou Z."/>
            <person name="Huo F."/>
            <person name="Miao W."/>
            <person name="Ran C."/>
            <person name="Liu Y."/>
            <person name="Zhang J."/>
            <person name="Feng J."/>
            <person name="Wang M."/>
            <person name="Wang M."/>
            <person name="Wang L."/>
            <person name="Yao B."/>
        </authorList>
    </citation>
    <scope>NUCLEOTIDE SEQUENCE [LARGE SCALE GENOMIC DNA]</scope>
    <source>
        <strain evidence="1">Wuqing</strain>
    </source>
</reference>
<dbReference type="AlphaFoldDB" id="A0A0C2MDV7"/>
<protein>
    <submittedName>
        <fullName evidence="1">Uncharacterized protein</fullName>
    </submittedName>
</protein>
<proteinExistence type="predicted"/>
<keyword evidence="2" id="KW-1185">Reference proteome</keyword>
<dbReference type="Proteomes" id="UP000031668">
    <property type="component" value="Unassembled WGS sequence"/>
</dbReference>
<organism evidence="1 2">
    <name type="scientific">Thelohanellus kitauei</name>
    <name type="common">Myxosporean</name>
    <dbReference type="NCBI Taxonomy" id="669202"/>
    <lineage>
        <taxon>Eukaryota</taxon>
        <taxon>Metazoa</taxon>
        <taxon>Cnidaria</taxon>
        <taxon>Myxozoa</taxon>
        <taxon>Myxosporea</taxon>
        <taxon>Bivalvulida</taxon>
        <taxon>Platysporina</taxon>
        <taxon>Myxobolidae</taxon>
        <taxon>Thelohanellus</taxon>
    </lineage>
</organism>
<evidence type="ECO:0000313" key="2">
    <source>
        <dbReference type="Proteomes" id="UP000031668"/>
    </source>
</evidence>
<name>A0A0C2MDV7_THEKT</name>
<evidence type="ECO:0000313" key="1">
    <source>
        <dbReference type="EMBL" id="KII65336.1"/>
    </source>
</evidence>